<dbReference type="Gene3D" id="3.40.50.1440">
    <property type="entry name" value="Tubulin/FtsZ, GTPase domain"/>
    <property type="match status" value="1"/>
</dbReference>
<dbReference type="PANTHER" id="PTHR30314:SF10">
    <property type="entry name" value="TUBULIN-LIKE PROTEIN CETZ"/>
    <property type="match status" value="1"/>
</dbReference>
<dbReference type="OrthoDB" id="329751at2157"/>
<dbReference type="Gene3D" id="3.30.1330.20">
    <property type="entry name" value="Tubulin/FtsZ, C-terminal domain"/>
    <property type="match status" value="1"/>
</dbReference>
<keyword evidence="1" id="KW-0547">Nucleotide-binding</keyword>
<dbReference type="GO" id="GO:0005525">
    <property type="term" value="F:GTP binding"/>
    <property type="evidence" value="ECO:0007669"/>
    <property type="project" value="UniProtKB-KW"/>
</dbReference>
<reference evidence="6 7" key="1">
    <citation type="submission" date="2017-11" db="EMBL/GenBank/DDBJ databases">
        <title>Isolation and Characterization of Methanofollis Species from Methane Seep Offshore SW Taiwan.</title>
        <authorList>
            <person name="Teng N.-H."/>
            <person name="Lai M.-C."/>
            <person name="Chen S.-C."/>
        </authorList>
    </citation>
    <scope>NUCLEOTIDE SEQUENCE [LARGE SCALE GENOMIC DNA]</scope>
    <source>
        <strain evidence="6 7">FWC-SCC2</strain>
    </source>
</reference>
<evidence type="ECO:0000259" key="4">
    <source>
        <dbReference type="Pfam" id="PF00091"/>
    </source>
</evidence>
<organism evidence="6 7">
    <name type="scientific">Methanofollis fontis</name>
    <dbReference type="NCBI Taxonomy" id="2052832"/>
    <lineage>
        <taxon>Archaea</taxon>
        <taxon>Methanobacteriati</taxon>
        <taxon>Methanobacteriota</taxon>
        <taxon>Stenosarchaea group</taxon>
        <taxon>Methanomicrobia</taxon>
        <taxon>Methanomicrobiales</taxon>
        <taxon>Methanomicrobiaceae</taxon>
        <taxon>Methanofollis</taxon>
    </lineage>
</organism>
<feature type="region of interest" description="Disordered" evidence="3">
    <location>
        <begin position="381"/>
        <end position="414"/>
    </location>
</feature>
<feature type="compositionally biased region" description="Basic and acidic residues" evidence="3">
    <location>
        <begin position="591"/>
        <end position="600"/>
    </location>
</feature>
<gene>
    <name evidence="6" type="ORF">CUJ86_00560</name>
</gene>
<feature type="region of interest" description="Disordered" evidence="3">
    <location>
        <begin position="467"/>
        <end position="496"/>
    </location>
</feature>
<dbReference type="InterPro" id="IPR036525">
    <property type="entry name" value="Tubulin/FtsZ_GTPase_sf"/>
</dbReference>
<accession>A0A483CUI9</accession>
<feature type="domain" description="Tubulin-like CetZ C-terminal" evidence="5">
    <location>
        <begin position="198"/>
        <end position="368"/>
    </location>
</feature>
<dbReference type="RefSeq" id="WP_130645622.1">
    <property type="nucleotide sequence ID" value="NZ_PGCL01000001.1"/>
</dbReference>
<keyword evidence="6" id="KW-0131">Cell cycle</keyword>
<evidence type="ECO:0000256" key="3">
    <source>
        <dbReference type="SAM" id="MobiDB-lite"/>
    </source>
</evidence>
<dbReference type="Pfam" id="PF21011">
    <property type="entry name" value="CetZ_C"/>
    <property type="match status" value="1"/>
</dbReference>
<keyword evidence="2" id="KW-0342">GTP-binding</keyword>
<dbReference type="InterPro" id="IPR048737">
    <property type="entry name" value="CetZ_C"/>
</dbReference>
<dbReference type="EMBL" id="PGCL01000001">
    <property type="protein sequence ID" value="TAJ45276.1"/>
    <property type="molecule type" value="Genomic_DNA"/>
</dbReference>
<keyword evidence="6" id="KW-0132">Cell division</keyword>
<dbReference type="AlphaFoldDB" id="A0A483CUI9"/>
<feature type="compositionally biased region" description="Acidic residues" evidence="3">
    <location>
        <begin position="381"/>
        <end position="393"/>
    </location>
</feature>
<dbReference type="GO" id="GO:0051301">
    <property type="term" value="P:cell division"/>
    <property type="evidence" value="ECO:0007669"/>
    <property type="project" value="UniProtKB-KW"/>
</dbReference>
<dbReference type="SUPFAM" id="SSF52490">
    <property type="entry name" value="Tubulin nucleotide-binding domain-like"/>
    <property type="match status" value="1"/>
</dbReference>
<dbReference type="GO" id="GO:0005737">
    <property type="term" value="C:cytoplasm"/>
    <property type="evidence" value="ECO:0007669"/>
    <property type="project" value="TreeGrafter"/>
</dbReference>
<dbReference type="InterPro" id="IPR037103">
    <property type="entry name" value="Tubulin/FtsZ-like_C"/>
</dbReference>
<dbReference type="GO" id="GO:0003924">
    <property type="term" value="F:GTPase activity"/>
    <property type="evidence" value="ECO:0007669"/>
    <property type="project" value="InterPro"/>
</dbReference>
<proteinExistence type="predicted"/>
<dbReference type="InterPro" id="IPR045061">
    <property type="entry name" value="FtsZ/CetZ"/>
</dbReference>
<dbReference type="Pfam" id="PF00091">
    <property type="entry name" value="Tubulin"/>
    <property type="match status" value="1"/>
</dbReference>
<evidence type="ECO:0000313" key="6">
    <source>
        <dbReference type="EMBL" id="TAJ45276.1"/>
    </source>
</evidence>
<dbReference type="InterPro" id="IPR003008">
    <property type="entry name" value="Tubulin_FtsZ_GTPase"/>
</dbReference>
<dbReference type="PANTHER" id="PTHR30314">
    <property type="entry name" value="CELL DIVISION PROTEIN FTSZ-RELATED"/>
    <property type="match status" value="1"/>
</dbReference>
<dbReference type="Proteomes" id="UP000292580">
    <property type="component" value="Unassembled WGS sequence"/>
</dbReference>
<dbReference type="CDD" id="cd02202">
    <property type="entry name" value="CetZ_tubulin-like"/>
    <property type="match status" value="1"/>
</dbReference>
<evidence type="ECO:0000256" key="1">
    <source>
        <dbReference type="ARBA" id="ARBA00022741"/>
    </source>
</evidence>
<feature type="domain" description="Tubulin/FtsZ GTPase" evidence="4">
    <location>
        <begin position="3"/>
        <end position="164"/>
    </location>
</feature>
<protein>
    <submittedName>
        <fullName evidence="6">Cell division protein</fullName>
    </submittedName>
</protein>
<name>A0A483CUI9_9EURY</name>
<feature type="region of interest" description="Disordered" evidence="3">
    <location>
        <begin position="550"/>
        <end position="600"/>
    </location>
</feature>
<evidence type="ECO:0000259" key="5">
    <source>
        <dbReference type="Pfam" id="PF21011"/>
    </source>
</evidence>
<sequence length="600" mass="65862">MRVLAIGLGGAGSRIVDRLYDHDRRSKILCMNALTIDLDSNSLIQLERLPEESKVFFPPIDPAHPFDVKTTIDIEEVMTRIQKVDTVEIDAIMICAGLGGTMVNAVPFIVPELRKSFIEPIFAVVTLPCNGEGKRRAAKAADDFEMVEALVDSTIVFDNDTWYRKLRLKETSGPVREKGGRRDPGLTYSSNPKKVNTVLNEHIARRIGLLLRAGEFSDNGLEVGELVLDAGEVLNTLNGMGTVAVGYAVERLPSGTFDFLTKWNSARRFMEGSQTRAARIVSLAKKAVYEEISVPCDLTSAQKALVLIAGPSYELSIKGFVTVRKWIDRSIAGLEVRSGDYPVKSTNYVGIIIVLSGVENIPRIEELKILREQYLLECEDREDAGDVEGEDVTAGDHPSYDPLAPPEPEDEGEHDEMISIEGAKQQGTEKNEGSGVMRLHLSSDSLKRRVEEGDAIIVPGVKSEAPRDITRKTSIGGPQAPKDASLGTGSSWGMMKKPKEADFTHIKVDNLPETRDDLLSDRAISMKSTVKKAKDDIFTGESVRMRDGSVAPADDVLVGPSRIAPKQQPKEVEPGKRKISVSEGDTKKKKGDSEHIDWIT</sequence>
<dbReference type="GO" id="GO:0032153">
    <property type="term" value="C:cell division site"/>
    <property type="evidence" value="ECO:0007669"/>
    <property type="project" value="TreeGrafter"/>
</dbReference>
<evidence type="ECO:0000313" key="7">
    <source>
        <dbReference type="Proteomes" id="UP000292580"/>
    </source>
</evidence>
<keyword evidence="7" id="KW-1185">Reference proteome</keyword>
<evidence type="ECO:0000256" key="2">
    <source>
        <dbReference type="ARBA" id="ARBA00023134"/>
    </source>
</evidence>
<comment type="caution">
    <text evidence="6">The sequence shown here is derived from an EMBL/GenBank/DDBJ whole genome shotgun (WGS) entry which is preliminary data.</text>
</comment>